<dbReference type="Proteomes" id="UP000735302">
    <property type="component" value="Unassembled WGS sequence"/>
</dbReference>
<name>A0AAV4C0P4_9GAST</name>
<sequence length="96" mass="10611">MEDFYMAQVFTRGVWLIVLGSDSTCLLLIPTPTSLTLTRRQILSIQSTVDLYQQCLPSSAALVKGCCLMNSYYTTLSLGPEEFERLVSVTPVGDRG</sequence>
<evidence type="ECO:0000313" key="1">
    <source>
        <dbReference type="EMBL" id="GFO26089.1"/>
    </source>
</evidence>
<reference evidence="1 2" key="1">
    <citation type="journal article" date="2021" name="Elife">
        <title>Chloroplast acquisition without the gene transfer in kleptoplastic sea slugs, Plakobranchus ocellatus.</title>
        <authorList>
            <person name="Maeda T."/>
            <person name="Takahashi S."/>
            <person name="Yoshida T."/>
            <person name="Shimamura S."/>
            <person name="Takaki Y."/>
            <person name="Nagai Y."/>
            <person name="Toyoda A."/>
            <person name="Suzuki Y."/>
            <person name="Arimoto A."/>
            <person name="Ishii H."/>
            <person name="Satoh N."/>
            <person name="Nishiyama T."/>
            <person name="Hasebe M."/>
            <person name="Maruyama T."/>
            <person name="Minagawa J."/>
            <person name="Obokata J."/>
            <person name="Shigenobu S."/>
        </authorList>
    </citation>
    <scope>NUCLEOTIDE SEQUENCE [LARGE SCALE GENOMIC DNA]</scope>
</reference>
<evidence type="ECO:0000313" key="2">
    <source>
        <dbReference type="Proteomes" id="UP000735302"/>
    </source>
</evidence>
<comment type="caution">
    <text evidence="1">The sequence shown here is derived from an EMBL/GenBank/DDBJ whole genome shotgun (WGS) entry which is preliminary data.</text>
</comment>
<proteinExistence type="predicted"/>
<keyword evidence="2" id="KW-1185">Reference proteome</keyword>
<dbReference type="AlphaFoldDB" id="A0AAV4C0P4"/>
<organism evidence="1 2">
    <name type="scientific">Plakobranchus ocellatus</name>
    <dbReference type="NCBI Taxonomy" id="259542"/>
    <lineage>
        <taxon>Eukaryota</taxon>
        <taxon>Metazoa</taxon>
        <taxon>Spiralia</taxon>
        <taxon>Lophotrochozoa</taxon>
        <taxon>Mollusca</taxon>
        <taxon>Gastropoda</taxon>
        <taxon>Heterobranchia</taxon>
        <taxon>Euthyneura</taxon>
        <taxon>Panpulmonata</taxon>
        <taxon>Sacoglossa</taxon>
        <taxon>Placobranchoidea</taxon>
        <taxon>Plakobranchidae</taxon>
        <taxon>Plakobranchus</taxon>
    </lineage>
</organism>
<gene>
    <name evidence="1" type="ORF">PoB_005259400</name>
</gene>
<accession>A0AAV4C0P4</accession>
<protein>
    <submittedName>
        <fullName evidence="1">Uncharacterized protein</fullName>
    </submittedName>
</protein>
<dbReference type="EMBL" id="BLXT01005793">
    <property type="protein sequence ID" value="GFO26089.1"/>
    <property type="molecule type" value="Genomic_DNA"/>
</dbReference>